<evidence type="ECO:0000313" key="1">
    <source>
        <dbReference type="EMBL" id="TKR63009.1"/>
    </source>
</evidence>
<dbReference type="Gene3D" id="3.30.420.10">
    <property type="entry name" value="Ribonuclease H-like superfamily/Ribonuclease H"/>
    <property type="match status" value="1"/>
</dbReference>
<dbReference type="GO" id="GO:0003676">
    <property type="term" value="F:nucleic acid binding"/>
    <property type="evidence" value="ECO:0007669"/>
    <property type="project" value="InterPro"/>
</dbReference>
<dbReference type="Proteomes" id="UP000298663">
    <property type="component" value="Unassembled WGS sequence"/>
</dbReference>
<dbReference type="EMBL" id="AZBU02000010">
    <property type="protein sequence ID" value="TKR63009.1"/>
    <property type="molecule type" value="Genomic_DNA"/>
</dbReference>
<gene>
    <name evidence="1" type="ORF">L596_026897</name>
</gene>
<name>A0A4U5M2Q0_STECR</name>
<reference evidence="1 2" key="1">
    <citation type="journal article" date="2015" name="Genome Biol.">
        <title>Comparative genomics of Steinernema reveals deeply conserved gene regulatory networks.</title>
        <authorList>
            <person name="Dillman A.R."/>
            <person name="Macchietto M."/>
            <person name="Porter C.F."/>
            <person name="Rogers A."/>
            <person name="Williams B."/>
            <person name="Antoshechkin I."/>
            <person name="Lee M.M."/>
            <person name="Goodwin Z."/>
            <person name="Lu X."/>
            <person name="Lewis E.E."/>
            <person name="Goodrich-Blair H."/>
            <person name="Stock S.P."/>
            <person name="Adams B.J."/>
            <person name="Sternberg P.W."/>
            <person name="Mortazavi A."/>
        </authorList>
    </citation>
    <scope>NUCLEOTIDE SEQUENCE [LARGE SCALE GENOMIC DNA]</scope>
    <source>
        <strain evidence="1 2">ALL</strain>
    </source>
</reference>
<proteinExistence type="predicted"/>
<keyword evidence="2" id="KW-1185">Reference proteome</keyword>
<reference evidence="1 2" key="2">
    <citation type="journal article" date="2019" name="G3 (Bethesda)">
        <title>Hybrid Assembly of the Genome of the Entomopathogenic Nematode Steinernema carpocapsae Identifies the X-Chromosome.</title>
        <authorList>
            <person name="Serra L."/>
            <person name="Macchietto M."/>
            <person name="Macias-Munoz A."/>
            <person name="McGill C.J."/>
            <person name="Rodriguez I.M."/>
            <person name="Rodriguez B."/>
            <person name="Murad R."/>
            <person name="Mortazavi A."/>
        </authorList>
    </citation>
    <scope>NUCLEOTIDE SEQUENCE [LARGE SCALE GENOMIC DNA]</scope>
    <source>
        <strain evidence="1 2">ALL</strain>
    </source>
</reference>
<protein>
    <recommendedName>
        <fullName evidence="3">Exonuclease domain-containing protein</fullName>
    </recommendedName>
</protein>
<comment type="caution">
    <text evidence="1">The sequence shown here is derived from an EMBL/GenBank/DDBJ whole genome shotgun (WGS) entry which is preliminary data.</text>
</comment>
<dbReference type="STRING" id="34508.A0A4U5M2Q0"/>
<evidence type="ECO:0000313" key="2">
    <source>
        <dbReference type="Proteomes" id="UP000298663"/>
    </source>
</evidence>
<dbReference type="OrthoDB" id="5775694at2759"/>
<sequence length="467" mass="52821">MAFSRLGLYHSATRALAPYPNFISADSDSADDVETIGIGSSVYMITNPEEFDYVHYRAARKQSVRKFATHRERFHAIGVYKKKLATWVPPLNATMDTASSLRACQATSASVDPLKILPTPYVEPIVFHEFSNCHSFGAISPAPSRFKERKLHGICQDSILIPKWKQGERLETPPPVDDSDEDDGPCNCLINHWWYMEPCNEAMLDVIGPSACHCAEKEESNACYSNCYCWCNLKVKDEDEDKDKNNDKDKKKNEEEENAKRIAKAKAYYLSILGTLYERPLTITKSASSVRSCCEGFQVPAKNDQNAISDLLAKSAFLTKMNLQKELEQLQVNASHVYPFGQHNFGGLMKSYAIDDDGLWELRNFLQMEFVRSEQHYAKIAHHFRAYINSHALNKVNLAGMEFQGREHCALDDAISLAIRMMEDRAESRVNEKLVAAEYADKYAHNLDHRDELSGARSSQVALVSHL</sequence>
<dbReference type="InterPro" id="IPR036397">
    <property type="entry name" value="RNaseH_sf"/>
</dbReference>
<accession>A0A4U5M2Q0</accession>
<evidence type="ECO:0008006" key="3">
    <source>
        <dbReference type="Google" id="ProtNLM"/>
    </source>
</evidence>
<organism evidence="1 2">
    <name type="scientific">Steinernema carpocapsae</name>
    <name type="common">Entomopathogenic nematode</name>
    <dbReference type="NCBI Taxonomy" id="34508"/>
    <lineage>
        <taxon>Eukaryota</taxon>
        <taxon>Metazoa</taxon>
        <taxon>Ecdysozoa</taxon>
        <taxon>Nematoda</taxon>
        <taxon>Chromadorea</taxon>
        <taxon>Rhabditida</taxon>
        <taxon>Tylenchina</taxon>
        <taxon>Panagrolaimomorpha</taxon>
        <taxon>Strongyloidoidea</taxon>
        <taxon>Steinernematidae</taxon>
        <taxon>Steinernema</taxon>
    </lineage>
</organism>
<dbReference type="AlphaFoldDB" id="A0A4U5M2Q0"/>